<dbReference type="HOGENOM" id="CLU_1010066_0_0_6"/>
<sequence>ASGVKNFDSGDGSVDVYKTAREHAHTRTYARAPGGIIKTFGFNNTYSHPSDGGCGGKTDEKFTFLERPLFAELLRRLNRKYGKGTMRTVLGLLKRGHYRYDGVDFCHWADEEDVTITLMSLLNQQVNAPGKYLEALLYRAHCGELTYLGDQHAQVQAIRKELAEKALQEQAAAVQICDGSVLLDEYNRAYYVAEQWLDGETLVRSQGSGRTRISPGYWHGRSADEAKLAIVQGKLWFADEATTQRIATVYQNKRTEEDTEALAFYRNLEAGNSGD</sequence>
<accession>G9ZIV6</accession>
<reference evidence="1 2" key="1">
    <citation type="submission" date="2011-08" db="EMBL/GenBank/DDBJ databases">
        <authorList>
            <person name="Weinstock G."/>
            <person name="Sodergren E."/>
            <person name="Clifton S."/>
            <person name="Fulton L."/>
            <person name="Fulton B."/>
            <person name="Courtney L."/>
            <person name="Fronick C."/>
            <person name="Harrison M."/>
            <person name="Strong C."/>
            <person name="Farmer C."/>
            <person name="Delahaunty K."/>
            <person name="Markovic C."/>
            <person name="Hall O."/>
            <person name="Minx P."/>
            <person name="Tomlinson C."/>
            <person name="Mitreva M."/>
            <person name="Hou S."/>
            <person name="Chen J."/>
            <person name="Wollam A."/>
            <person name="Pepin K.H."/>
            <person name="Johnson M."/>
            <person name="Bhonagiri V."/>
            <person name="Zhang X."/>
            <person name="Suruliraj S."/>
            <person name="Warren W."/>
            <person name="Chinwalla A."/>
            <person name="Mardis E.R."/>
            <person name="Wilson R.K."/>
        </authorList>
    </citation>
    <scope>NUCLEOTIDE SEQUENCE [LARGE SCALE GENOMIC DNA]</scope>
    <source>
        <strain evidence="1 2">F0432</strain>
    </source>
</reference>
<protein>
    <submittedName>
        <fullName evidence="1">Uncharacterized protein</fullName>
    </submittedName>
</protein>
<name>G9ZIV6_9GAMM</name>
<dbReference type="RefSeq" id="WP_006986709.1">
    <property type="nucleotide sequence ID" value="NZ_JH417965.1"/>
</dbReference>
<feature type="non-terminal residue" evidence="1">
    <location>
        <position position="1"/>
    </location>
</feature>
<proteinExistence type="predicted"/>
<organism evidence="1 2">
    <name type="scientific">Cardiobacterium valvarum F0432</name>
    <dbReference type="NCBI Taxonomy" id="797473"/>
    <lineage>
        <taxon>Bacteria</taxon>
        <taxon>Pseudomonadati</taxon>
        <taxon>Pseudomonadota</taxon>
        <taxon>Gammaproteobacteria</taxon>
        <taxon>Cardiobacteriales</taxon>
        <taxon>Cardiobacteriaceae</taxon>
        <taxon>Cardiobacterium</taxon>
    </lineage>
</organism>
<dbReference type="AlphaFoldDB" id="G9ZIV6"/>
<dbReference type="EMBL" id="AGCM01000170">
    <property type="protein sequence ID" value="EHM50911.1"/>
    <property type="molecule type" value="Genomic_DNA"/>
</dbReference>
<gene>
    <name evidence="1" type="ORF">HMPREF9080_02723</name>
</gene>
<evidence type="ECO:0000313" key="2">
    <source>
        <dbReference type="Proteomes" id="UP000004750"/>
    </source>
</evidence>
<comment type="caution">
    <text evidence="1">The sequence shown here is derived from an EMBL/GenBank/DDBJ whole genome shotgun (WGS) entry which is preliminary data.</text>
</comment>
<evidence type="ECO:0000313" key="1">
    <source>
        <dbReference type="EMBL" id="EHM50911.1"/>
    </source>
</evidence>
<dbReference type="Proteomes" id="UP000004750">
    <property type="component" value="Unassembled WGS sequence"/>
</dbReference>